<dbReference type="InterPro" id="IPR036249">
    <property type="entry name" value="Thioredoxin-like_sf"/>
</dbReference>
<dbReference type="SFLD" id="SFLDG00358">
    <property type="entry name" value="Main_(cytGST)"/>
    <property type="match status" value="1"/>
</dbReference>
<dbReference type="OrthoDB" id="9803562at2"/>
<name>A0A1N6D081_9SPHN</name>
<dbReference type="PANTHER" id="PTHR44051">
    <property type="entry name" value="GLUTATHIONE S-TRANSFERASE-RELATED"/>
    <property type="match status" value="1"/>
</dbReference>
<evidence type="ECO:0000259" key="3">
    <source>
        <dbReference type="PROSITE" id="PS50405"/>
    </source>
</evidence>
<evidence type="ECO:0000256" key="1">
    <source>
        <dbReference type="RuleBase" id="RU003494"/>
    </source>
</evidence>
<dbReference type="Pfam" id="PF00043">
    <property type="entry name" value="GST_C"/>
    <property type="match status" value="1"/>
</dbReference>
<reference evidence="5" key="1">
    <citation type="submission" date="2016-11" db="EMBL/GenBank/DDBJ databases">
        <authorList>
            <person name="Varghese N."/>
            <person name="Submissions S."/>
        </authorList>
    </citation>
    <scope>NUCLEOTIDE SEQUENCE [LARGE SCALE GENOMIC DNA]</scope>
    <source>
        <strain evidence="5">DSM 22363</strain>
    </source>
</reference>
<evidence type="ECO:0000313" key="5">
    <source>
        <dbReference type="Proteomes" id="UP000185192"/>
    </source>
</evidence>
<dbReference type="InterPro" id="IPR036282">
    <property type="entry name" value="Glutathione-S-Trfase_C_sf"/>
</dbReference>
<dbReference type="EMBL" id="FSQW01000001">
    <property type="protein sequence ID" value="SIN64116.1"/>
    <property type="molecule type" value="Genomic_DNA"/>
</dbReference>
<accession>A0A1N6D081</accession>
<dbReference type="InterPro" id="IPR004046">
    <property type="entry name" value="GST_C"/>
</dbReference>
<dbReference type="RefSeq" id="WP_074204270.1">
    <property type="nucleotide sequence ID" value="NZ_FSQW01000001.1"/>
</dbReference>
<gene>
    <name evidence="4" type="ORF">SAMN02745824_1347</name>
</gene>
<dbReference type="SFLD" id="SFLDG01151">
    <property type="entry name" value="Main.2:_Nu-like"/>
    <property type="match status" value="1"/>
</dbReference>
<dbReference type="InterPro" id="IPR004045">
    <property type="entry name" value="Glutathione_S-Trfase_N"/>
</dbReference>
<evidence type="ECO:0000313" key="4">
    <source>
        <dbReference type="EMBL" id="SIN64116.1"/>
    </source>
</evidence>
<protein>
    <submittedName>
        <fullName evidence="4">Glutathione S-transferase</fullName>
    </submittedName>
</protein>
<dbReference type="STRING" id="1123272.SAMN02745824_1347"/>
<dbReference type="Gene3D" id="1.20.1050.10">
    <property type="match status" value="1"/>
</dbReference>
<dbReference type="CDD" id="cd03048">
    <property type="entry name" value="GST_N_Ure2p_like"/>
    <property type="match status" value="1"/>
</dbReference>
<dbReference type="Proteomes" id="UP000185192">
    <property type="component" value="Unassembled WGS sequence"/>
</dbReference>
<keyword evidence="4" id="KW-0808">Transferase</keyword>
<dbReference type="AlphaFoldDB" id="A0A1N6D081"/>
<feature type="domain" description="GST C-terminal" evidence="3">
    <location>
        <begin position="89"/>
        <end position="228"/>
    </location>
</feature>
<dbReference type="SUPFAM" id="SSF52833">
    <property type="entry name" value="Thioredoxin-like"/>
    <property type="match status" value="1"/>
</dbReference>
<keyword evidence="5" id="KW-1185">Reference proteome</keyword>
<dbReference type="Pfam" id="PF02798">
    <property type="entry name" value="GST_N"/>
    <property type="match status" value="1"/>
</dbReference>
<dbReference type="InterPro" id="IPR040079">
    <property type="entry name" value="Glutathione_S-Trfase"/>
</dbReference>
<proteinExistence type="inferred from homology"/>
<dbReference type="InterPro" id="IPR010987">
    <property type="entry name" value="Glutathione-S-Trfase_C-like"/>
</dbReference>
<feature type="domain" description="GST N-terminal" evidence="2">
    <location>
        <begin position="1"/>
        <end position="86"/>
    </location>
</feature>
<dbReference type="GO" id="GO:0016740">
    <property type="term" value="F:transferase activity"/>
    <property type="evidence" value="ECO:0007669"/>
    <property type="project" value="UniProtKB-KW"/>
</dbReference>
<comment type="similarity">
    <text evidence="1">Belongs to the GST superfamily.</text>
</comment>
<dbReference type="SFLD" id="SFLDS00019">
    <property type="entry name" value="Glutathione_Transferase_(cytos"/>
    <property type="match status" value="1"/>
</dbReference>
<dbReference type="PANTHER" id="PTHR44051:SF8">
    <property type="entry name" value="GLUTATHIONE S-TRANSFERASE GSTA"/>
    <property type="match status" value="1"/>
</dbReference>
<sequence length="228" mass="25871">MIDFYYWPTPNGHKTAIALEEFELEYRVRSINILKGEQHVPDFLAISPNNRVPAIVDTDGPGGTPHAVFESGAIFLYLVQKTGKFWPSDPVQQSVVTQWLFFQNASIGPMFGQCGYFNGYAKERVEHGIERYCGETKRLYGVIDKRLGEVEFLAGSEYSVADMSTYPWMTPKQQNLHGIDVTEFPNVERWLETVGSRPAVQRGVTVMAEDMKVGNPTEESFEAMFNQR</sequence>
<dbReference type="SUPFAM" id="SSF47616">
    <property type="entry name" value="GST C-terminal domain-like"/>
    <property type="match status" value="1"/>
</dbReference>
<organism evidence="4 5">
    <name type="scientific">Parasphingorhabdus marina DSM 22363</name>
    <dbReference type="NCBI Taxonomy" id="1123272"/>
    <lineage>
        <taxon>Bacteria</taxon>
        <taxon>Pseudomonadati</taxon>
        <taxon>Pseudomonadota</taxon>
        <taxon>Alphaproteobacteria</taxon>
        <taxon>Sphingomonadales</taxon>
        <taxon>Sphingomonadaceae</taxon>
        <taxon>Parasphingorhabdus</taxon>
    </lineage>
</organism>
<evidence type="ECO:0000259" key="2">
    <source>
        <dbReference type="PROSITE" id="PS50404"/>
    </source>
</evidence>
<dbReference type="Gene3D" id="3.40.30.10">
    <property type="entry name" value="Glutaredoxin"/>
    <property type="match status" value="1"/>
</dbReference>
<dbReference type="PROSITE" id="PS50404">
    <property type="entry name" value="GST_NTER"/>
    <property type="match status" value="1"/>
</dbReference>
<dbReference type="PROSITE" id="PS50405">
    <property type="entry name" value="GST_CTER"/>
    <property type="match status" value="1"/>
</dbReference>